<organism evidence="6 7">
    <name type="scientific">Pseudocercospora fuligena</name>
    <dbReference type="NCBI Taxonomy" id="685502"/>
    <lineage>
        <taxon>Eukaryota</taxon>
        <taxon>Fungi</taxon>
        <taxon>Dikarya</taxon>
        <taxon>Ascomycota</taxon>
        <taxon>Pezizomycotina</taxon>
        <taxon>Dothideomycetes</taxon>
        <taxon>Dothideomycetidae</taxon>
        <taxon>Mycosphaerellales</taxon>
        <taxon>Mycosphaerellaceae</taxon>
        <taxon>Pseudocercospora</taxon>
    </lineage>
</organism>
<dbReference type="Proteomes" id="UP000660729">
    <property type="component" value="Unassembled WGS sequence"/>
</dbReference>
<evidence type="ECO:0000256" key="3">
    <source>
        <dbReference type="ARBA" id="ARBA00022827"/>
    </source>
</evidence>
<dbReference type="InterPro" id="IPR016166">
    <property type="entry name" value="FAD-bd_PCMH"/>
</dbReference>
<dbReference type="GO" id="GO:0004497">
    <property type="term" value="F:monooxygenase activity"/>
    <property type="evidence" value="ECO:0007669"/>
    <property type="project" value="UniProtKB-KW"/>
</dbReference>
<keyword evidence="7" id="KW-1185">Reference proteome</keyword>
<keyword evidence="6" id="KW-0503">Monooxygenase</keyword>
<keyword evidence="4" id="KW-0560">Oxidoreductase</keyword>
<name>A0A8H6VPN3_9PEZI</name>
<feature type="domain" description="FAD-binding PCMH-type" evidence="5">
    <location>
        <begin position="78"/>
        <end position="255"/>
    </location>
</feature>
<dbReference type="GO" id="GO:0071949">
    <property type="term" value="F:FAD binding"/>
    <property type="evidence" value="ECO:0007669"/>
    <property type="project" value="InterPro"/>
</dbReference>
<sequence length="536" mass="58547">MLGSTLSQWILSLPGLSQFNGYLSPHSFDEVEIFNDASISSASCCDALKASLGGSTVAFPDDDAYKASIVSYFSLKSADLQPAFIILPANAEEVSAAVKILVQGESSSADKCLFAIRGGGHTPYPGAASLNGGVVIDLKRMPVRGLSSDRKTVTISPSQKWDEVTEELDEYNLSTLGARVAGVGVGGATLSCGTSFFSARYGFICDVVADFEVVLANGEVVHANAHSHSDLWKALRGGGNNFGIVTAITLQTFPQGPFWGGQTFHDISTRKQHFKAHAKLASMHPYDPYVHYINNLVLTNMTGEWFIGSSLQYTKSDPPVVEPDVFRPFLDIEQKPLFPGAPSNTIRVDNVTGISREYAALATYPKRWLFATVSFGPSAEMMEEFFQLADKTLRPFLNLDGFSVAMAYQPIPSVMSERNGAVDSLGPVQTQGDLVYVHLAVSVDDNESHSDDDLEKAVETLISKAESRAKELGVYRSYLQATYAETWQNPLLRRSKSTLEDLWVVSRKYDPHQVFQKQVPGGFKLPKFDAEGKQYL</sequence>
<proteinExistence type="inferred from homology"/>
<comment type="similarity">
    <text evidence="1">Belongs to the oxygen-dependent FAD-linked oxidoreductase family.</text>
</comment>
<dbReference type="InterPro" id="IPR050416">
    <property type="entry name" value="FAD-linked_Oxidoreductase"/>
</dbReference>
<dbReference type="InterPro" id="IPR036318">
    <property type="entry name" value="FAD-bd_PCMH-like_sf"/>
</dbReference>
<dbReference type="Gene3D" id="3.30.465.10">
    <property type="match status" value="1"/>
</dbReference>
<keyword evidence="2" id="KW-0285">Flavoprotein</keyword>
<dbReference type="OrthoDB" id="2151789at2759"/>
<dbReference type="SUPFAM" id="SSF56176">
    <property type="entry name" value="FAD-binding/transporter-associated domain-like"/>
    <property type="match status" value="1"/>
</dbReference>
<evidence type="ECO:0000256" key="1">
    <source>
        <dbReference type="ARBA" id="ARBA00005466"/>
    </source>
</evidence>
<dbReference type="EMBL" id="JABCIY010000004">
    <property type="protein sequence ID" value="KAF7197937.1"/>
    <property type="molecule type" value="Genomic_DNA"/>
</dbReference>
<keyword evidence="3" id="KW-0274">FAD</keyword>
<evidence type="ECO:0000256" key="2">
    <source>
        <dbReference type="ARBA" id="ARBA00022630"/>
    </source>
</evidence>
<dbReference type="AlphaFoldDB" id="A0A8H6VPN3"/>
<dbReference type="PANTHER" id="PTHR42973:SF22">
    <property type="entry name" value="FAD-BINDING PCMH-TYPE DOMAIN-CONTAINING PROTEIN-RELATED"/>
    <property type="match status" value="1"/>
</dbReference>
<protein>
    <submittedName>
        <fullName evidence="6">FAD-dependent monooxygenase CTB5</fullName>
    </submittedName>
</protein>
<gene>
    <name evidence="6" type="ORF">HII31_00651</name>
</gene>
<dbReference type="Pfam" id="PF01565">
    <property type="entry name" value="FAD_binding_4"/>
    <property type="match status" value="1"/>
</dbReference>
<accession>A0A8H6VPN3</accession>
<dbReference type="InterPro" id="IPR006094">
    <property type="entry name" value="Oxid_FAD_bind_N"/>
</dbReference>
<dbReference type="PROSITE" id="PS51387">
    <property type="entry name" value="FAD_PCMH"/>
    <property type="match status" value="1"/>
</dbReference>
<dbReference type="PANTHER" id="PTHR42973">
    <property type="entry name" value="BINDING OXIDOREDUCTASE, PUTATIVE (AFU_ORTHOLOGUE AFUA_1G17690)-RELATED"/>
    <property type="match status" value="1"/>
</dbReference>
<evidence type="ECO:0000313" key="6">
    <source>
        <dbReference type="EMBL" id="KAF7197937.1"/>
    </source>
</evidence>
<dbReference type="InterPro" id="IPR016169">
    <property type="entry name" value="FAD-bd_PCMH_sub2"/>
</dbReference>
<reference evidence="6" key="1">
    <citation type="submission" date="2020-04" db="EMBL/GenBank/DDBJ databases">
        <title>Draft genome resource of the tomato pathogen Pseudocercospora fuligena.</title>
        <authorList>
            <person name="Zaccaron A."/>
        </authorList>
    </citation>
    <scope>NUCLEOTIDE SEQUENCE</scope>
    <source>
        <strain evidence="6">PF001</strain>
    </source>
</reference>
<evidence type="ECO:0000259" key="5">
    <source>
        <dbReference type="PROSITE" id="PS51387"/>
    </source>
</evidence>
<comment type="caution">
    <text evidence="6">The sequence shown here is derived from an EMBL/GenBank/DDBJ whole genome shotgun (WGS) entry which is preliminary data.</text>
</comment>
<evidence type="ECO:0000313" key="7">
    <source>
        <dbReference type="Proteomes" id="UP000660729"/>
    </source>
</evidence>
<evidence type="ECO:0000256" key="4">
    <source>
        <dbReference type="ARBA" id="ARBA00023002"/>
    </source>
</evidence>